<evidence type="ECO:0000313" key="3">
    <source>
        <dbReference type="WBParaSite" id="Hba_10274"/>
    </source>
</evidence>
<dbReference type="AlphaFoldDB" id="A0A1I7WYL9"/>
<accession>A0A1I7WYL9</accession>
<sequence>MVHGFPLIPQSNERLPCGFSCSRRVSILTIVDGVFSQAQCSDSSNDLKARCNSCCQIRALSDGLTTVRVKKKFCRKVQTVEYVVIKEYFSRFIKKMKKLIACFGLCANPDDDSLPYETARGVPFFSSPELEHAVEDVKSNGQIHSLLEAHSFNPPLSSTKIGENSTPQKSRSAIECERRLSRAQAIRSGGSLSESFWEDIRKWDRKTKNLERRKTISSFGNKSGHSSKSEFDSTQNEIPSYRGRIRTIPEEKHADTIIDTDVPGEQEKNGIKCLAELSEDICIIITNSLVGCS</sequence>
<name>A0A1I7WYL9_HETBA</name>
<proteinExistence type="predicted"/>
<organism evidence="2 3">
    <name type="scientific">Heterorhabditis bacteriophora</name>
    <name type="common">Entomopathogenic nematode worm</name>
    <dbReference type="NCBI Taxonomy" id="37862"/>
    <lineage>
        <taxon>Eukaryota</taxon>
        <taxon>Metazoa</taxon>
        <taxon>Ecdysozoa</taxon>
        <taxon>Nematoda</taxon>
        <taxon>Chromadorea</taxon>
        <taxon>Rhabditida</taxon>
        <taxon>Rhabditina</taxon>
        <taxon>Rhabditomorpha</taxon>
        <taxon>Strongyloidea</taxon>
        <taxon>Heterorhabditidae</taxon>
        <taxon>Heterorhabditis</taxon>
    </lineage>
</organism>
<feature type="region of interest" description="Disordered" evidence="1">
    <location>
        <begin position="217"/>
        <end position="236"/>
    </location>
</feature>
<reference evidence="3" key="1">
    <citation type="submission" date="2016-11" db="UniProtKB">
        <authorList>
            <consortium name="WormBaseParasite"/>
        </authorList>
    </citation>
    <scope>IDENTIFICATION</scope>
</reference>
<protein>
    <submittedName>
        <fullName evidence="3">Uncharacterized protein</fullName>
    </submittedName>
</protein>
<dbReference type="Proteomes" id="UP000095283">
    <property type="component" value="Unplaced"/>
</dbReference>
<evidence type="ECO:0000256" key="1">
    <source>
        <dbReference type="SAM" id="MobiDB-lite"/>
    </source>
</evidence>
<evidence type="ECO:0000313" key="2">
    <source>
        <dbReference type="Proteomes" id="UP000095283"/>
    </source>
</evidence>
<keyword evidence="2" id="KW-1185">Reference proteome</keyword>
<dbReference type="PANTHER" id="PTHR37959:SF1">
    <property type="entry name" value="SECRETED PROTEIN"/>
    <property type="match status" value="1"/>
</dbReference>
<dbReference type="WBParaSite" id="Hba_10274">
    <property type="protein sequence ID" value="Hba_10274"/>
    <property type="gene ID" value="Hba_10274"/>
</dbReference>
<dbReference type="PANTHER" id="PTHR37959">
    <property type="entry name" value="PROTEIN CBG15758"/>
    <property type="match status" value="1"/>
</dbReference>